<feature type="domain" description="HTTM-like" evidence="6">
    <location>
        <begin position="25"/>
        <end position="313"/>
    </location>
</feature>
<feature type="transmembrane region" description="Helical" evidence="5">
    <location>
        <begin position="91"/>
        <end position="124"/>
    </location>
</feature>
<evidence type="ECO:0000256" key="5">
    <source>
        <dbReference type="SAM" id="Phobius"/>
    </source>
</evidence>
<dbReference type="InterPro" id="IPR011020">
    <property type="entry name" value="HTTM-like"/>
</dbReference>
<reference evidence="7 8" key="1">
    <citation type="submission" date="2019-07" db="EMBL/GenBank/DDBJ databases">
        <authorList>
            <person name="Zhao L.H."/>
        </authorList>
    </citation>
    <scope>NUCLEOTIDE SEQUENCE [LARGE SCALE GENOMIC DNA]</scope>
    <source>
        <strain evidence="7 8">Co35</strain>
    </source>
</reference>
<comment type="caution">
    <text evidence="7">The sequence shown here is derived from an EMBL/GenBank/DDBJ whole genome shotgun (WGS) entry which is preliminary data.</text>
</comment>
<evidence type="ECO:0000256" key="1">
    <source>
        <dbReference type="ARBA" id="ARBA00004127"/>
    </source>
</evidence>
<dbReference type="AlphaFoldDB" id="A0A554S770"/>
<feature type="transmembrane region" description="Helical" evidence="5">
    <location>
        <begin position="188"/>
        <end position="211"/>
    </location>
</feature>
<dbReference type="InterPro" id="IPR052964">
    <property type="entry name" value="Sporulation_signal_mat"/>
</dbReference>
<gene>
    <name evidence="7" type="ORF">FNM00_12600</name>
</gene>
<dbReference type="RefSeq" id="WP_143913904.1">
    <property type="nucleotide sequence ID" value="NZ_VLNT01000010.1"/>
</dbReference>
<feature type="transmembrane region" description="Helical" evidence="5">
    <location>
        <begin position="28"/>
        <end position="50"/>
    </location>
</feature>
<dbReference type="PANTHER" id="PTHR39535:SF2">
    <property type="entry name" value="HTTM DOMAIN-CONTAINING PROTEIN"/>
    <property type="match status" value="1"/>
</dbReference>
<dbReference type="EMBL" id="VLNT01000010">
    <property type="protein sequence ID" value="TSD62189.1"/>
    <property type="molecule type" value="Genomic_DNA"/>
</dbReference>
<name>A0A554S770_9ACTN</name>
<sequence>MRTLIVTALDRLADLLGRGEDWVLEKKHALYGLAVSRILVGIAALGVLLANFGHRHALWGGASEWVEPLRRDSSWGFLYWVFDGGPTRFTLTYLLLMAVAIAVIVGWRTRAAVAVLVIGLAALVERNGLVGDQGDNIARVGLLLMLFMDTSRHWSLDARRRSRVSDADPLWRRWWGGGSVLPEWLSTVLHNVALIALALQLFILYTASALFKMQGTYWQDGTAIYYPLALHEFGVFPWLNTLLTGNGLGVMIGTYVGVLVQLYFVIGLLHPVTRRIVLIGVVLLHGGIAVLMGLPWFSLSMLAFDAIFVSTATFMALDRWLKPRVTAGTAALRAKLPARVGGTKEDASAQVAE</sequence>
<proteinExistence type="predicted"/>
<keyword evidence="3 5" id="KW-1133">Transmembrane helix</keyword>
<keyword evidence="4 5" id="KW-0472">Membrane</keyword>
<feature type="transmembrane region" description="Helical" evidence="5">
    <location>
        <begin position="248"/>
        <end position="269"/>
    </location>
</feature>
<dbReference type="GO" id="GO:0012505">
    <property type="term" value="C:endomembrane system"/>
    <property type="evidence" value="ECO:0007669"/>
    <property type="project" value="UniProtKB-SubCell"/>
</dbReference>
<keyword evidence="2 5" id="KW-0812">Transmembrane</keyword>
<feature type="transmembrane region" description="Helical" evidence="5">
    <location>
        <begin position="276"/>
        <end position="294"/>
    </location>
</feature>
<evidence type="ECO:0000313" key="8">
    <source>
        <dbReference type="Proteomes" id="UP000316988"/>
    </source>
</evidence>
<accession>A0A554S770</accession>
<dbReference type="SMART" id="SM00752">
    <property type="entry name" value="HTTM"/>
    <property type="match status" value="1"/>
</dbReference>
<organism evidence="7 8">
    <name type="scientific">Aeromicrobium piscarium</name>
    <dbReference type="NCBI Taxonomy" id="2590901"/>
    <lineage>
        <taxon>Bacteria</taxon>
        <taxon>Bacillati</taxon>
        <taxon>Actinomycetota</taxon>
        <taxon>Actinomycetes</taxon>
        <taxon>Propionibacteriales</taxon>
        <taxon>Nocardioidaceae</taxon>
        <taxon>Aeromicrobium</taxon>
    </lineage>
</organism>
<keyword evidence="8" id="KW-1185">Reference proteome</keyword>
<evidence type="ECO:0000259" key="6">
    <source>
        <dbReference type="SMART" id="SM00752"/>
    </source>
</evidence>
<dbReference type="Proteomes" id="UP000316988">
    <property type="component" value="Unassembled WGS sequence"/>
</dbReference>
<evidence type="ECO:0000256" key="2">
    <source>
        <dbReference type="ARBA" id="ARBA00022692"/>
    </source>
</evidence>
<comment type="subcellular location">
    <subcellularLocation>
        <location evidence="1">Endomembrane system</location>
        <topology evidence="1">Multi-pass membrane protein</topology>
    </subcellularLocation>
</comment>
<evidence type="ECO:0000256" key="4">
    <source>
        <dbReference type="ARBA" id="ARBA00023136"/>
    </source>
</evidence>
<dbReference type="OrthoDB" id="128729at2"/>
<protein>
    <submittedName>
        <fullName evidence="7">HTTM domain-containing protein</fullName>
    </submittedName>
</protein>
<evidence type="ECO:0000256" key="3">
    <source>
        <dbReference type="ARBA" id="ARBA00022989"/>
    </source>
</evidence>
<dbReference type="PANTHER" id="PTHR39535">
    <property type="entry name" value="SPORULATION-DELAYING PROTEIN SDPB"/>
    <property type="match status" value="1"/>
</dbReference>
<evidence type="ECO:0000313" key="7">
    <source>
        <dbReference type="EMBL" id="TSD62189.1"/>
    </source>
</evidence>